<reference evidence="1 2" key="1">
    <citation type="submission" date="2019-01" db="EMBL/GenBank/DDBJ databases">
        <title>Flavobacterium sp. nov.,isolated from freshwater.</title>
        <authorList>
            <person name="Zhang R."/>
            <person name="Du Z.-J."/>
        </authorList>
    </citation>
    <scope>NUCLEOTIDE SEQUENCE [LARGE SCALE GENOMIC DNA]</scope>
    <source>
        <strain evidence="1 2">1E403</strain>
    </source>
</reference>
<organism evidence="1 2">
    <name type="scientific">Flavobacterium cerinum</name>
    <dbReference type="NCBI Taxonomy" id="2502784"/>
    <lineage>
        <taxon>Bacteria</taxon>
        <taxon>Pseudomonadati</taxon>
        <taxon>Bacteroidota</taxon>
        <taxon>Flavobacteriia</taxon>
        <taxon>Flavobacteriales</taxon>
        <taxon>Flavobacteriaceae</taxon>
        <taxon>Flavobacterium</taxon>
    </lineage>
</organism>
<dbReference type="Proteomes" id="UP000287527">
    <property type="component" value="Unassembled WGS sequence"/>
</dbReference>
<dbReference type="RefSeq" id="WP_128388103.1">
    <property type="nucleotide sequence ID" value="NZ_SBII01000001.1"/>
</dbReference>
<accession>A0A3S3R280</accession>
<keyword evidence="2" id="KW-1185">Reference proteome</keyword>
<dbReference type="EMBL" id="SBII01000001">
    <property type="protein sequence ID" value="RWX03547.1"/>
    <property type="molecule type" value="Genomic_DNA"/>
</dbReference>
<dbReference type="AlphaFoldDB" id="A0A3S3R280"/>
<gene>
    <name evidence="1" type="ORF">EPI11_01045</name>
</gene>
<protein>
    <submittedName>
        <fullName evidence="1">Uncharacterized protein</fullName>
    </submittedName>
</protein>
<name>A0A3S3R280_9FLAO</name>
<dbReference type="PROSITE" id="PS51257">
    <property type="entry name" value="PROKAR_LIPOPROTEIN"/>
    <property type="match status" value="1"/>
</dbReference>
<proteinExistence type="predicted"/>
<comment type="caution">
    <text evidence="1">The sequence shown here is derived from an EMBL/GenBank/DDBJ whole genome shotgun (WGS) entry which is preliminary data.</text>
</comment>
<evidence type="ECO:0000313" key="1">
    <source>
        <dbReference type="EMBL" id="RWX03547.1"/>
    </source>
</evidence>
<evidence type="ECO:0000313" key="2">
    <source>
        <dbReference type="Proteomes" id="UP000287527"/>
    </source>
</evidence>
<dbReference type="OrthoDB" id="846150at2"/>
<sequence length="294" mass="32479">MKKTIYGLLFLSLAGVVSCEKESFEQNTEATTGTRENLEKANTKNYAIGSNPISLQLLRKQYTFGTPSVFGSGASLNDLLYYGVGAYDDDIAALGRTDTNFSDITYRSGIGNHKYGLVKLNGADFLLDEIELIDDDINKLFGLRGGRIYKLTYNTSTTNFDASLLFTYPGPPLDIALRRFTIAPYANNSNFIRIYSAKSIASQQGQPPAMTTLSYINLNTVSLLQSQPINVTTPIPGMGDLSSFTAIDYLNTSGIAPQYYIVIEKEIFQIVSTDLMVTSIYFDNPVNDCSFYNR</sequence>